<reference evidence="2" key="1">
    <citation type="submission" date="2019-09" db="EMBL/GenBank/DDBJ databases">
        <title>Organ-specific transcriptomic study of the physiology of the cattle tick, Rhipicephalus microplus.</title>
        <authorList>
            <person name="Tirloni L."/>
            <person name="Braz G."/>
            <person name="Gandara A.C.P."/>
            <person name="Sabadin G.A."/>
            <person name="da Silva R.M."/>
            <person name="Guizzo M.G."/>
            <person name="Machado J.A."/>
            <person name="Costa E.P."/>
            <person name="Gomes H.F."/>
            <person name="Moraes J."/>
            <person name="Mota M.B.S."/>
            <person name="Mesquita R.D."/>
            <person name="Alvarenga P.H."/>
            <person name="Alves F."/>
            <person name="Seixas A."/>
            <person name="da Fonseca R.N."/>
            <person name="Fogaca A."/>
            <person name="Logullo C."/>
            <person name="Tanaka A."/>
            <person name="Daffre S."/>
            <person name="Termignoni C."/>
            <person name="Vaz I.S.Jr."/>
            <person name="Oliveira P.L."/>
            <person name="Ribeiro J.M."/>
        </authorList>
    </citation>
    <scope>NUCLEOTIDE SEQUENCE</scope>
    <source>
        <strain evidence="2">Porto Alegre</strain>
    </source>
</reference>
<dbReference type="AlphaFoldDB" id="A0A6M2DBD7"/>
<organism evidence="2">
    <name type="scientific">Rhipicephalus microplus</name>
    <name type="common">Cattle tick</name>
    <name type="synonym">Boophilus microplus</name>
    <dbReference type="NCBI Taxonomy" id="6941"/>
    <lineage>
        <taxon>Eukaryota</taxon>
        <taxon>Metazoa</taxon>
        <taxon>Ecdysozoa</taxon>
        <taxon>Arthropoda</taxon>
        <taxon>Chelicerata</taxon>
        <taxon>Arachnida</taxon>
        <taxon>Acari</taxon>
        <taxon>Parasitiformes</taxon>
        <taxon>Ixodida</taxon>
        <taxon>Ixodoidea</taxon>
        <taxon>Ixodidae</taxon>
        <taxon>Rhipicephalinae</taxon>
        <taxon>Rhipicephalus</taxon>
        <taxon>Boophilus</taxon>
    </lineage>
</organism>
<proteinExistence type="predicted"/>
<keyword evidence="1" id="KW-0732">Signal</keyword>
<evidence type="ECO:0000256" key="1">
    <source>
        <dbReference type="SAM" id="SignalP"/>
    </source>
</evidence>
<accession>A0A6M2DBD7</accession>
<dbReference type="EMBL" id="GHWJ01010273">
    <property type="protein sequence ID" value="NOV43010.1"/>
    <property type="molecule type" value="Transcribed_RNA"/>
</dbReference>
<sequence length="91" mass="10468">MLLRCVALALLMGLYVKLTFLSQQQLESDRTSFMFSVCYWQVMGPECGMACSSQNVHVAYLHDNVHWTFLSQAFCWHISHEPLLDFGYNAS</sequence>
<feature type="signal peptide" evidence="1">
    <location>
        <begin position="1"/>
        <end position="21"/>
    </location>
</feature>
<evidence type="ECO:0000313" key="2">
    <source>
        <dbReference type="EMBL" id="NOV43010.1"/>
    </source>
</evidence>
<protein>
    <submittedName>
        <fullName evidence="2">Putative secreted protein</fullName>
    </submittedName>
</protein>
<name>A0A6M2DBD7_RHIMP</name>
<feature type="chain" id="PRO_5026960222" evidence="1">
    <location>
        <begin position="22"/>
        <end position="91"/>
    </location>
</feature>